<evidence type="ECO:0000256" key="19">
    <source>
        <dbReference type="PROSITE-ProRule" id="PRU00169"/>
    </source>
</evidence>
<dbReference type="GO" id="GO:0005886">
    <property type="term" value="C:plasma membrane"/>
    <property type="evidence" value="ECO:0007669"/>
    <property type="project" value="UniProtKB-SubCell"/>
</dbReference>
<dbReference type="InterPro" id="IPR000014">
    <property type="entry name" value="PAS"/>
</dbReference>
<dbReference type="PANTHER" id="PTHR45339:SF1">
    <property type="entry name" value="HYBRID SIGNAL TRANSDUCTION HISTIDINE KINASE J"/>
    <property type="match status" value="1"/>
</dbReference>
<dbReference type="Pfam" id="PF00072">
    <property type="entry name" value="Response_reg"/>
    <property type="match status" value="1"/>
</dbReference>
<dbReference type="Gene3D" id="3.30.565.10">
    <property type="entry name" value="Histidine kinase-like ATPase, C-terminal domain"/>
    <property type="match status" value="1"/>
</dbReference>
<evidence type="ECO:0000259" key="26">
    <source>
        <dbReference type="PROSITE" id="PS50113"/>
    </source>
</evidence>
<dbReference type="CDD" id="cd00082">
    <property type="entry name" value="HisKA"/>
    <property type="match status" value="1"/>
</dbReference>
<evidence type="ECO:0000256" key="5">
    <source>
        <dbReference type="ARBA" id="ARBA00022475"/>
    </source>
</evidence>
<dbReference type="InterPro" id="IPR003018">
    <property type="entry name" value="GAF"/>
</dbReference>
<evidence type="ECO:0000256" key="16">
    <source>
        <dbReference type="ARBA" id="ARBA00068150"/>
    </source>
</evidence>
<dbReference type="InterPro" id="IPR036097">
    <property type="entry name" value="HisK_dim/P_sf"/>
</dbReference>
<dbReference type="InterPro" id="IPR029016">
    <property type="entry name" value="GAF-like_dom_sf"/>
</dbReference>
<feature type="transmembrane region" description="Helical" evidence="22">
    <location>
        <begin position="68"/>
        <end position="91"/>
    </location>
</feature>
<dbReference type="InterPro" id="IPR003661">
    <property type="entry name" value="HisK_dim/P_dom"/>
</dbReference>
<dbReference type="CDD" id="cd17546">
    <property type="entry name" value="REC_hyHK_CKI1_RcsC-like"/>
    <property type="match status" value="1"/>
</dbReference>
<protein>
    <recommendedName>
        <fullName evidence="17">Circadian input-output histidine kinase CikA</fullName>
        <ecNumber evidence="4">2.7.13.3</ecNumber>
    </recommendedName>
    <alternativeName>
        <fullName evidence="16">Sensory/regulatory protein RpfC</fullName>
    </alternativeName>
</protein>
<evidence type="ECO:0000256" key="10">
    <source>
        <dbReference type="ARBA" id="ARBA00022777"/>
    </source>
</evidence>
<dbReference type="InterPro" id="IPR004358">
    <property type="entry name" value="Sig_transdc_His_kin-like_C"/>
</dbReference>
<feature type="coiled-coil region" evidence="20">
    <location>
        <begin position="798"/>
        <end position="825"/>
    </location>
</feature>
<evidence type="ECO:0000256" key="6">
    <source>
        <dbReference type="ARBA" id="ARBA00022553"/>
    </source>
</evidence>
<keyword evidence="7" id="KW-0808">Transferase</keyword>
<evidence type="ECO:0000256" key="15">
    <source>
        <dbReference type="ARBA" id="ARBA00064003"/>
    </source>
</evidence>
<dbReference type="Pfam" id="PF01627">
    <property type="entry name" value="Hpt"/>
    <property type="match status" value="1"/>
</dbReference>
<dbReference type="PANTHER" id="PTHR45339">
    <property type="entry name" value="HYBRID SIGNAL TRANSDUCTION HISTIDINE KINASE J"/>
    <property type="match status" value="1"/>
</dbReference>
<dbReference type="InterPro" id="IPR003594">
    <property type="entry name" value="HATPase_dom"/>
</dbReference>
<dbReference type="SMART" id="SM00448">
    <property type="entry name" value="REC"/>
    <property type="match status" value="1"/>
</dbReference>
<feature type="domain" description="Response regulatory" evidence="24">
    <location>
        <begin position="1081"/>
        <end position="1189"/>
    </location>
</feature>
<name>A0A3D1JI31_9CHLR</name>
<evidence type="ECO:0000256" key="17">
    <source>
        <dbReference type="ARBA" id="ARBA00074306"/>
    </source>
</evidence>
<dbReference type="SUPFAM" id="SSF55874">
    <property type="entry name" value="ATPase domain of HSP90 chaperone/DNA topoisomerase II/histidine kinase"/>
    <property type="match status" value="1"/>
</dbReference>
<keyword evidence="5" id="KW-1003">Cell membrane</keyword>
<dbReference type="Pfam" id="PF01590">
    <property type="entry name" value="GAF"/>
    <property type="match status" value="1"/>
</dbReference>
<evidence type="ECO:0000256" key="21">
    <source>
        <dbReference type="SAM" id="MobiDB-lite"/>
    </source>
</evidence>
<evidence type="ECO:0000259" key="27">
    <source>
        <dbReference type="PROSITE" id="PS50894"/>
    </source>
</evidence>
<dbReference type="Pfam" id="PF13426">
    <property type="entry name" value="PAS_9"/>
    <property type="match status" value="1"/>
</dbReference>
<dbReference type="InterPro" id="IPR036890">
    <property type="entry name" value="HATPase_C_sf"/>
</dbReference>
<feature type="transmembrane region" description="Helical" evidence="22">
    <location>
        <begin position="111"/>
        <end position="128"/>
    </location>
</feature>
<evidence type="ECO:0000313" key="29">
    <source>
        <dbReference type="Proteomes" id="UP000264141"/>
    </source>
</evidence>
<feature type="domain" description="HPt" evidence="27">
    <location>
        <begin position="1376"/>
        <end position="1473"/>
    </location>
</feature>
<evidence type="ECO:0000256" key="1">
    <source>
        <dbReference type="ARBA" id="ARBA00000085"/>
    </source>
</evidence>
<dbReference type="EC" id="2.7.13.3" evidence="4"/>
<evidence type="ECO:0000256" key="4">
    <source>
        <dbReference type="ARBA" id="ARBA00012438"/>
    </source>
</evidence>
<comment type="similarity">
    <text evidence="3">In the N-terminal section; belongs to the phytochrome family.</text>
</comment>
<dbReference type="Pfam" id="PF02518">
    <property type="entry name" value="HATPase_c"/>
    <property type="match status" value="1"/>
</dbReference>
<dbReference type="FunFam" id="1.10.287.130:FF:000002">
    <property type="entry name" value="Two-component osmosensing histidine kinase"/>
    <property type="match status" value="1"/>
</dbReference>
<feature type="transmembrane region" description="Helical" evidence="22">
    <location>
        <begin position="182"/>
        <end position="203"/>
    </location>
</feature>
<dbReference type="SUPFAM" id="SSF55785">
    <property type="entry name" value="PYP-like sensor domain (PAS domain)"/>
    <property type="match status" value="2"/>
</dbReference>
<dbReference type="Proteomes" id="UP000264141">
    <property type="component" value="Unassembled WGS sequence"/>
</dbReference>
<dbReference type="InterPro" id="IPR011006">
    <property type="entry name" value="CheY-like_superfamily"/>
</dbReference>
<dbReference type="PROSITE" id="PS50894">
    <property type="entry name" value="HPT"/>
    <property type="match status" value="1"/>
</dbReference>
<dbReference type="EMBL" id="DPBP01000022">
    <property type="protein sequence ID" value="HCE17276.1"/>
    <property type="molecule type" value="Genomic_DNA"/>
</dbReference>
<dbReference type="Pfam" id="PF16927">
    <property type="entry name" value="HisKA_7TM"/>
    <property type="match status" value="1"/>
</dbReference>
<dbReference type="Gene3D" id="3.30.450.20">
    <property type="entry name" value="PAS domain"/>
    <property type="match status" value="2"/>
</dbReference>
<keyword evidence="8 22" id="KW-0812">Transmembrane</keyword>
<gene>
    <name evidence="28" type="ORF">DEQ80_05405</name>
</gene>
<dbReference type="SUPFAM" id="SSF47384">
    <property type="entry name" value="Homodimeric domain of signal transducing histidine kinase"/>
    <property type="match status" value="1"/>
</dbReference>
<dbReference type="CDD" id="cd16922">
    <property type="entry name" value="HATPase_EvgS-ArcB-TorS-like"/>
    <property type="match status" value="1"/>
</dbReference>
<evidence type="ECO:0000256" key="3">
    <source>
        <dbReference type="ARBA" id="ARBA00006402"/>
    </source>
</evidence>
<comment type="subcellular location">
    <subcellularLocation>
        <location evidence="2">Cell membrane</location>
        <topology evidence="2">Multi-pass membrane protein</topology>
    </subcellularLocation>
</comment>
<dbReference type="CDD" id="cd00156">
    <property type="entry name" value="REC"/>
    <property type="match status" value="1"/>
</dbReference>
<keyword evidence="10" id="KW-0418">Kinase</keyword>
<dbReference type="InterPro" id="IPR031621">
    <property type="entry name" value="HisKA_7TM"/>
</dbReference>
<keyword evidence="6 19" id="KW-0597">Phosphoprotein</keyword>
<feature type="domain" description="PAS" evidence="25">
    <location>
        <begin position="350"/>
        <end position="394"/>
    </location>
</feature>
<evidence type="ECO:0000259" key="25">
    <source>
        <dbReference type="PROSITE" id="PS50112"/>
    </source>
</evidence>
<comment type="caution">
    <text evidence="28">The sequence shown here is derived from an EMBL/GenBank/DDBJ whole genome shotgun (WGS) entry which is preliminary data.</text>
</comment>
<keyword evidence="14 22" id="KW-0472">Membrane</keyword>
<dbReference type="SMART" id="SM00388">
    <property type="entry name" value="HisKA"/>
    <property type="match status" value="1"/>
</dbReference>
<feature type="modified residue" description="4-aspartylphosphate" evidence="19">
    <location>
        <position position="1131"/>
    </location>
</feature>
<dbReference type="SUPFAM" id="SSF47226">
    <property type="entry name" value="Histidine-containing phosphotransfer domain, HPT domain"/>
    <property type="match status" value="1"/>
</dbReference>
<dbReference type="SMART" id="SM00091">
    <property type="entry name" value="PAS"/>
    <property type="match status" value="2"/>
</dbReference>
<dbReference type="Pfam" id="PF00512">
    <property type="entry name" value="HisKA"/>
    <property type="match status" value="1"/>
</dbReference>
<dbReference type="Gene3D" id="3.30.450.40">
    <property type="match status" value="2"/>
</dbReference>
<feature type="transmembrane region" description="Helical" evidence="22">
    <location>
        <begin position="36"/>
        <end position="56"/>
    </location>
</feature>
<dbReference type="SUPFAM" id="SSF55781">
    <property type="entry name" value="GAF domain-like"/>
    <property type="match status" value="2"/>
</dbReference>
<keyword evidence="12 22" id="KW-1133">Transmembrane helix</keyword>
<accession>A0A3D1JI31</accession>
<feature type="modified residue" description="4-aspartylphosphate" evidence="19">
    <location>
        <position position="1272"/>
    </location>
</feature>
<evidence type="ECO:0000259" key="23">
    <source>
        <dbReference type="PROSITE" id="PS50109"/>
    </source>
</evidence>
<dbReference type="PRINTS" id="PR00344">
    <property type="entry name" value="BCTRLSENSOR"/>
</dbReference>
<feature type="modified residue" description="Phosphohistidine" evidence="18">
    <location>
        <position position="1415"/>
    </location>
</feature>
<evidence type="ECO:0000259" key="24">
    <source>
        <dbReference type="PROSITE" id="PS50110"/>
    </source>
</evidence>
<evidence type="ECO:0000256" key="22">
    <source>
        <dbReference type="SAM" id="Phobius"/>
    </source>
</evidence>
<dbReference type="Pfam" id="PF13188">
    <property type="entry name" value="PAS_8"/>
    <property type="match status" value="1"/>
</dbReference>
<evidence type="ECO:0000256" key="13">
    <source>
        <dbReference type="ARBA" id="ARBA00023012"/>
    </source>
</evidence>
<dbReference type="PROSITE" id="PS50110">
    <property type="entry name" value="RESPONSE_REGULATORY"/>
    <property type="match status" value="2"/>
</dbReference>
<dbReference type="PROSITE" id="PS50113">
    <property type="entry name" value="PAC"/>
    <property type="match status" value="1"/>
</dbReference>
<dbReference type="FunFam" id="3.30.565.10:FF:000010">
    <property type="entry name" value="Sensor histidine kinase RcsC"/>
    <property type="match status" value="1"/>
</dbReference>
<evidence type="ECO:0000256" key="14">
    <source>
        <dbReference type="ARBA" id="ARBA00023136"/>
    </source>
</evidence>
<dbReference type="InterPro" id="IPR005467">
    <property type="entry name" value="His_kinase_dom"/>
</dbReference>
<dbReference type="CDD" id="cd00088">
    <property type="entry name" value="HPT"/>
    <property type="match status" value="1"/>
</dbReference>
<dbReference type="GO" id="GO:0005524">
    <property type="term" value="F:ATP binding"/>
    <property type="evidence" value="ECO:0007669"/>
    <property type="project" value="UniProtKB-KW"/>
</dbReference>
<evidence type="ECO:0000256" key="8">
    <source>
        <dbReference type="ARBA" id="ARBA00022692"/>
    </source>
</evidence>
<sequence>MPAWPGILTIFPSLLACVLAGGGILFLVWRHLASPAAYALKFFLASVAWWGFFQVAAGSFPQLATKQFFAYLAVPGWAGIPTAFLLFSIAFSGLHWPSSRFTKPLLMGEPFLAMILGMSNWLHGWMWHWEPHRTLTSPWLRLTPTPLYLLHLVYSAAVLLVGMYFLIVVGDRLLRMRWRITFVPPGVAAVLLGSLLAFAAILFDEGYQGMAVLAFSLGGLSLARSLLDNQRMEVSQVVEADVYEHASDGVVLVNREEQIVQVNPAFERLVRRSAQSLVGVPLREVLPEVRLSTRKLEPVQEVVLKREGGSLIFHTSISAIHDRRGVFFGWSIFLMDVTRLRQVEETARVSETRFRALFEQTRDAILTIDSTGRITDANPQAVDLFGLPRERLIGMERGNLYSLSETNLTNEPEPVYVLTRGADGAFLALEVRRVHPVVNDLPVVLEVIHDATGRVLTEKATWLAGQIEEELHSTSESTGEERFHRALGRVLESLCEVTGCKVGNVFFVRGEVALLVHSLGRSEYGNGSTVGPRAIVIRDNPFLQSVFDSRNLQCAADSNLLAGLSGEHPGENPGSWIGIPLVLNGKVAAMITLASPRQEGLTGRCEDQIRLVIERAVVPLEKGWLLNELKRREQTVEWLREFSCEINRELPLDQLAERADVIVQQVFRASDWLLYLANKEQMTEKNLHFVGGVRQELINPEHDLLVARTIVESGQIFHFSSREKVTQFYREQGQAITDLVPESCMGVPLLIGDGWRGAWLIQDYRRSGLFEEHDLELLKTFAAIWSVAIREAQTREFVQKREEQYKKLSDQAQQALEAAENASQAKTRFLATMSHEIRTPLNGIIGMSAMLLDNDLDKDQRAIVEIIRTSAETLAALINDILDLSKIEAGRLELEHHPFNLRECVEAAVEMQVPRAIEKGLDLAYFIEPGTPVQMIGDATRLRQILINLLSNSLKFTDRGGVFLRIWEELPEGQTERPTGDHCRYHFSVSDTGVGIPREKMDELFHPFHQLDVSTTRKYGGTGLGLAISKQLCELMGGTIWAESQGVEGLGTTFHFTIQADIEQRLAETWMSQASELQGKRVIIASPGPYTRSVLARYAEIWGMDASMAATSEACLEMIEKGPRPDVCILDDMLELERKIRQRAEGIRLVILSTPQNRRKEDEPLEKTEGVLYKPVKPMRLREALLSLFSSKVEAEPMPKPTQIMLDQNMASQYPLRILLVEDNVVNQKVTTLMLSRLGYRADLASNGLEAVNKVKERINSGRGAYDVVLMDVHMPVMNGEEATRRIREELPVQFQPYIIALTADALETSREHFLAIGMDAYISKPIRIEDLINALVGYKPSVVSVQLLPPPQAHQQDEGMIQHGAIDRWVKVMGSGSVIAGIIGIYLGDAATLIHELETAFRDRDWKKMHQSAHTLKSSSANFGAWKLAEKLEQIERATRHEDLTVPLDEIKKWVQEVRKLYPEVSRELRRIQADFMANSENAPGTAAGNEASSAEKSLNGGESRKPGTAPLPPLD</sequence>
<keyword evidence="13" id="KW-0902">Two-component regulatory system</keyword>
<comment type="subunit">
    <text evidence="15">At low DSF concentrations, interacts with RpfF.</text>
</comment>
<dbReference type="SMART" id="SM00065">
    <property type="entry name" value="GAF"/>
    <property type="match status" value="2"/>
</dbReference>
<organism evidence="28 29">
    <name type="scientific">Anaerolinea thermolimosa</name>
    <dbReference type="NCBI Taxonomy" id="229919"/>
    <lineage>
        <taxon>Bacteria</taxon>
        <taxon>Bacillati</taxon>
        <taxon>Chloroflexota</taxon>
        <taxon>Anaerolineae</taxon>
        <taxon>Anaerolineales</taxon>
        <taxon>Anaerolineaceae</taxon>
        <taxon>Anaerolinea</taxon>
    </lineage>
</organism>
<proteinExistence type="inferred from homology"/>
<evidence type="ECO:0000256" key="9">
    <source>
        <dbReference type="ARBA" id="ARBA00022741"/>
    </source>
</evidence>
<feature type="transmembrane region" description="Helical" evidence="22">
    <location>
        <begin position="6"/>
        <end position="29"/>
    </location>
</feature>
<keyword evidence="9" id="KW-0547">Nucleotide-binding</keyword>
<evidence type="ECO:0000256" key="18">
    <source>
        <dbReference type="PROSITE-ProRule" id="PRU00110"/>
    </source>
</evidence>
<dbReference type="PROSITE" id="PS50112">
    <property type="entry name" value="PAS"/>
    <property type="match status" value="1"/>
</dbReference>
<evidence type="ECO:0000256" key="20">
    <source>
        <dbReference type="SAM" id="Coils"/>
    </source>
</evidence>
<dbReference type="SUPFAM" id="SSF52172">
    <property type="entry name" value="CheY-like"/>
    <property type="match status" value="2"/>
</dbReference>
<dbReference type="STRING" id="229919.GCA_001050195_02143"/>
<dbReference type="Gene3D" id="3.40.50.2300">
    <property type="match status" value="2"/>
</dbReference>
<evidence type="ECO:0000313" key="28">
    <source>
        <dbReference type="EMBL" id="HCE17276.1"/>
    </source>
</evidence>
<feature type="domain" description="Response regulatory" evidence="24">
    <location>
        <begin position="1217"/>
        <end position="1340"/>
    </location>
</feature>
<dbReference type="InterPro" id="IPR000700">
    <property type="entry name" value="PAS-assoc_C"/>
</dbReference>
<dbReference type="GO" id="GO:0000155">
    <property type="term" value="F:phosphorelay sensor kinase activity"/>
    <property type="evidence" value="ECO:0007669"/>
    <property type="project" value="InterPro"/>
</dbReference>
<feature type="transmembrane region" description="Helical" evidence="22">
    <location>
        <begin position="148"/>
        <end position="170"/>
    </location>
</feature>
<evidence type="ECO:0000256" key="12">
    <source>
        <dbReference type="ARBA" id="ARBA00022989"/>
    </source>
</evidence>
<dbReference type="CDD" id="cd00130">
    <property type="entry name" value="PAS"/>
    <property type="match status" value="2"/>
</dbReference>
<reference evidence="28 29" key="1">
    <citation type="journal article" date="2018" name="Nat. Biotechnol.">
        <title>A standardized bacterial taxonomy based on genome phylogeny substantially revises the tree of life.</title>
        <authorList>
            <person name="Parks D.H."/>
            <person name="Chuvochina M."/>
            <person name="Waite D.W."/>
            <person name="Rinke C."/>
            <person name="Skarshewski A."/>
            <person name="Chaumeil P.A."/>
            <person name="Hugenholtz P."/>
        </authorList>
    </citation>
    <scope>NUCLEOTIDE SEQUENCE [LARGE SCALE GENOMIC DNA]</scope>
    <source>
        <strain evidence="28">UBA8781</strain>
    </source>
</reference>
<keyword evidence="20" id="KW-0175">Coiled coil</keyword>
<feature type="region of interest" description="Disordered" evidence="21">
    <location>
        <begin position="1481"/>
        <end position="1517"/>
    </location>
</feature>
<evidence type="ECO:0000256" key="11">
    <source>
        <dbReference type="ARBA" id="ARBA00022840"/>
    </source>
</evidence>
<dbReference type="Gene3D" id="1.20.120.160">
    <property type="entry name" value="HPT domain"/>
    <property type="match status" value="1"/>
</dbReference>
<feature type="domain" description="PAC" evidence="26">
    <location>
        <begin position="297"/>
        <end position="349"/>
    </location>
</feature>
<evidence type="ECO:0000256" key="7">
    <source>
        <dbReference type="ARBA" id="ARBA00022679"/>
    </source>
</evidence>
<dbReference type="NCBIfam" id="TIGR00229">
    <property type="entry name" value="sensory_box"/>
    <property type="match status" value="2"/>
</dbReference>
<dbReference type="SMART" id="SM00387">
    <property type="entry name" value="HATPase_c"/>
    <property type="match status" value="1"/>
</dbReference>
<evidence type="ECO:0000256" key="2">
    <source>
        <dbReference type="ARBA" id="ARBA00004651"/>
    </source>
</evidence>
<dbReference type="InterPro" id="IPR036641">
    <property type="entry name" value="HPT_dom_sf"/>
</dbReference>
<comment type="catalytic activity">
    <reaction evidence="1">
        <text>ATP + protein L-histidine = ADP + protein N-phospho-L-histidine.</text>
        <dbReference type="EC" id="2.7.13.3"/>
    </reaction>
</comment>
<dbReference type="InterPro" id="IPR008207">
    <property type="entry name" value="Sig_transdc_His_kin_Hpt_dom"/>
</dbReference>
<feature type="domain" description="Histidine kinase" evidence="23">
    <location>
        <begin position="832"/>
        <end position="1062"/>
    </location>
</feature>
<dbReference type="InterPro" id="IPR035965">
    <property type="entry name" value="PAS-like_dom_sf"/>
</dbReference>
<dbReference type="InterPro" id="IPR001789">
    <property type="entry name" value="Sig_transdc_resp-reg_receiver"/>
</dbReference>
<dbReference type="Gene3D" id="1.10.287.130">
    <property type="match status" value="1"/>
</dbReference>
<dbReference type="PROSITE" id="PS50109">
    <property type="entry name" value="HIS_KIN"/>
    <property type="match status" value="1"/>
</dbReference>
<keyword evidence="11" id="KW-0067">ATP-binding</keyword>